<dbReference type="GO" id="GO:0003712">
    <property type="term" value="F:transcription coregulator activity"/>
    <property type="evidence" value="ECO:0007669"/>
    <property type="project" value="TreeGrafter"/>
</dbReference>
<evidence type="ECO:0000256" key="6">
    <source>
        <dbReference type="ARBA" id="ARBA00023163"/>
    </source>
</evidence>
<dbReference type="GO" id="GO:0016592">
    <property type="term" value="C:mediator complex"/>
    <property type="evidence" value="ECO:0007669"/>
    <property type="project" value="TreeGrafter"/>
</dbReference>
<keyword evidence="6" id="KW-0804">Transcription</keyword>
<evidence type="ECO:0000256" key="4">
    <source>
        <dbReference type="ARBA" id="ARBA00023015"/>
    </source>
</evidence>
<evidence type="ECO:0000256" key="7">
    <source>
        <dbReference type="ARBA" id="ARBA00023242"/>
    </source>
</evidence>
<evidence type="ECO:0000256" key="1">
    <source>
        <dbReference type="ARBA" id="ARBA00004123"/>
    </source>
</evidence>
<dbReference type="GO" id="GO:0045893">
    <property type="term" value="P:positive regulation of DNA-templated transcription"/>
    <property type="evidence" value="ECO:0007669"/>
    <property type="project" value="TreeGrafter"/>
</dbReference>
<keyword evidence="5" id="KW-0010">Activator</keyword>
<keyword evidence="7" id="KW-0539">Nucleus</keyword>
<organism evidence="10 11">
    <name type="scientific">Biomphalaria glabrata</name>
    <name type="common">Bloodfluke planorb</name>
    <name type="synonym">Freshwater snail</name>
    <dbReference type="NCBI Taxonomy" id="6526"/>
    <lineage>
        <taxon>Eukaryota</taxon>
        <taxon>Metazoa</taxon>
        <taxon>Spiralia</taxon>
        <taxon>Lophotrochozoa</taxon>
        <taxon>Mollusca</taxon>
        <taxon>Gastropoda</taxon>
        <taxon>Heterobranchia</taxon>
        <taxon>Euthyneura</taxon>
        <taxon>Panpulmonata</taxon>
        <taxon>Hygrophila</taxon>
        <taxon>Lymnaeoidea</taxon>
        <taxon>Planorbidae</taxon>
        <taxon>Biomphalaria</taxon>
    </lineage>
</organism>
<name>A0A9W2ZAC6_BIOGL</name>
<keyword evidence="10" id="KW-1185">Reference proteome</keyword>
<evidence type="ECO:0000313" key="11">
    <source>
        <dbReference type="RefSeq" id="XP_055871936.1"/>
    </source>
</evidence>
<dbReference type="GeneID" id="106079206"/>
<dbReference type="InterPro" id="IPR021019">
    <property type="entry name" value="Mediator_Med30_met"/>
</dbReference>
<dbReference type="Proteomes" id="UP001165740">
    <property type="component" value="Chromosome 17"/>
</dbReference>
<sequence length="223" mass="26091">MRKYLDLGHLCAVFRDQHIQSRYIYLEPNMASQAPVLSQAPQHHYSLQREWSHQSNSMMSPASTSQLMSPTKDNAVNICGFGQEIVQDIVSKAQEVFNLLKANSMQLPNNVTFHGQQYTERKGKLAEQLQQVTMNFKRLRAFYSKVNELCEQIEIPSEQELVPYVGQEVDKTQSYSEVYLYVSEQHRDMLEQIHWKNQQLKEVIDSMRSIIWEINTMITMRKT</sequence>
<gene>
    <name evidence="11" type="primary">LOC106079206</name>
</gene>
<dbReference type="RefSeq" id="XP_055871936.1">
    <property type="nucleotide sequence ID" value="XM_056015961.1"/>
</dbReference>
<evidence type="ECO:0000256" key="9">
    <source>
        <dbReference type="ARBA" id="ARBA00031981"/>
    </source>
</evidence>
<proteinExistence type="inferred from homology"/>
<dbReference type="Pfam" id="PF11315">
    <property type="entry name" value="Med30"/>
    <property type="match status" value="1"/>
</dbReference>
<accession>A0A9W2ZAC6</accession>
<evidence type="ECO:0000256" key="5">
    <source>
        <dbReference type="ARBA" id="ARBA00023159"/>
    </source>
</evidence>
<dbReference type="PANTHER" id="PTHR31705">
    <property type="entry name" value="MEDIATOR OF RNA POLYMERASE II TRANSCRIPTION SUBUNIT 30"/>
    <property type="match status" value="1"/>
</dbReference>
<comment type="subcellular location">
    <subcellularLocation>
        <location evidence="1">Nucleus</location>
    </subcellularLocation>
</comment>
<evidence type="ECO:0000256" key="8">
    <source>
        <dbReference type="ARBA" id="ARBA00025687"/>
    </source>
</evidence>
<keyword evidence="4" id="KW-0805">Transcription regulation</keyword>
<evidence type="ECO:0000256" key="2">
    <source>
        <dbReference type="ARBA" id="ARBA00010606"/>
    </source>
</evidence>
<comment type="similarity">
    <text evidence="2">Belongs to the Mediator complex subunit 30 family.</text>
</comment>
<dbReference type="AlphaFoldDB" id="A0A9W2ZAC6"/>
<dbReference type="OrthoDB" id="10067025at2759"/>
<comment type="function">
    <text evidence="8">Component of the Mediator complex, a coactivator involved in the regulated transcription of nearly all RNA polymerase II-dependent genes. Mediator functions as a bridge to convey information from gene-specific regulatory proteins to the basal RNA polymerase II transcription machinery. Mediator is recruited to promoters by direct interactions with regulatory proteins and serves as a scaffold for the assembly of a functional preinitiation complex with RNA polymerase II and the general transcription factors.</text>
</comment>
<protein>
    <recommendedName>
        <fullName evidence="3">Mediator of RNA polymerase II transcription subunit 30</fullName>
    </recommendedName>
    <alternativeName>
        <fullName evidence="9">Mediator complex subunit 30</fullName>
    </alternativeName>
</protein>
<evidence type="ECO:0000256" key="3">
    <source>
        <dbReference type="ARBA" id="ARBA00019664"/>
    </source>
</evidence>
<evidence type="ECO:0000313" key="10">
    <source>
        <dbReference type="Proteomes" id="UP001165740"/>
    </source>
</evidence>
<dbReference type="PANTHER" id="PTHR31705:SF4">
    <property type="entry name" value="MEDIATOR OF RNA POLYMERASE II TRANSCRIPTION SUBUNIT 30"/>
    <property type="match status" value="1"/>
</dbReference>
<reference evidence="11" key="1">
    <citation type="submission" date="2025-08" db="UniProtKB">
        <authorList>
            <consortium name="RefSeq"/>
        </authorList>
    </citation>
    <scope>IDENTIFICATION</scope>
</reference>